<accession>A9WE91</accession>
<dbReference type="PATRIC" id="fig|324602.8.peg.571"/>
<keyword evidence="3" id="KW-1185">Reference proteome</keyword>
<dbReference type="EnsemblBacteria" id="ABY33751">
    <property type="protein sequence ID" value="ABY33751"/>
    <property type="gene ID" value="Caur_0503"/>
</dbReference>
<evidence type="ECO:0000256" key="1">
    <source>
        <dbReference type="SAM" id="Phobius"/>
    </source>
</evidence>
<feature type="transmembrane region" description="Helical" evidence="1">
    <location>
        <begin position="12"/>
        <end position="31"/>
    </location>
</feature>
<organism evidence="2 3">
    <name type="scientific">Chloroflexus aurantiacus (strain ATCC 29366 / DSM 635 / J-10-fl)</name>
    <dbReference type="NCBI Taxonomy" id="324602"/>
    <lineage>
        <taxon>Bacteria</taxon>
        <taxon>Bacillati</taxon>
        <taxon>Chloroflexota</taxon>
        <taxon>Chloroflexia</taxon>
        <taxon>Chloroflexales</taxon>
        <taxon>Chloroflexineae</taxon>
        <taxon>Chloroflexaceae</taxon>
        <taxon>Chloroflexus</taxon>
    </lineage>
</organism>
<keyword evidence="1" id="KW-1133">Transmembrane helix</keyword>
<keyword evidence="1" id="KW-0812">Transmembrane</keyword>
<feature type="transmembrane region" description="Helical" evidence="1">
    <location>
        <begin position="43"/>
        <end position="62"/>
    </location>
</feature>
<protein>
    <submittedName>
        <fullName evidence="2">Uncharacterized protein</fullName>
    </submittedName>
</protein>
<dbReference type="InParanoid" id="A9WE91"/>
<dbReference type="KEGG" id="cau:Caur_0503"/>
<sequence length="122" mass="13323">MFPFTELIFSPIGVGLLVLMLLLEWLTLVQIKWQPLFRALGDAAIASTVSAIVTLLLGQLLLALVNPLAVIVAAFALAVAVEGFVFMLIRKRKAAASYMAALVANTVSFIFFLIFYLSFLVM</sequence>
<name>A9WE91_CHLAA</name>
<gene>
    <name evidence="2" type="ordered locus">Caur_0503</name>
</gene>
<dbReference type="HOGENOM" id="CLU_2022588_0_0_0"/>
<dbReference type="EMBL" id="CP000909">
    <property type="protein sequence ID" value="ABY33751.1"/>
    <property type="molecule type" value="Genomic_DNA"/>
</dbReference>
<reference evidence="3" key="1">
    <citation type="journal article" date="2011" name="BMC Genomics">
        <title>Complete genome sequence of the filamentous anoxygenic phototrophic bacterium Chloroflexus aurantiacus.</title>
        <authorList>
            <person name="Tang K.H."/>
            <person name="Barry K."/>
            <person name="Chertkov O."/>
            <person name="Dalin E."/>
            <person name="Han C.S."/>
            <person name="Hauser L.J."/>
            <person name="Honchak B.M."/>
            <person name="Karbach L.E."/>
            <person name="Land M.L."/>
            <person name="Lapidus A."/>
            <person name="Larimer F.W."/>
            <person name="Mikhailova N."/>
            <person name="Pitluck S."/>
            <person name="Pierson B.K."/>
            <person name="Blankenship R.E."/>
        </authorList>
    </citation>
    <scope>NUCLEOTIDE SEQUENCE [LARGE SCALE GENOMIC DNA]</scope>
    <source>
        <strain evidence="3">ATCC 29366 / DSM 635 / J-10-fl</strain>
    </source>
</reference>
<dbReference type="AlphaFoldDB" id="A9WE91"/>
<evidence type="ECO:0000313" key="3">
    <source>
        <dbReference type="Proteomes" id="UP000002008"/>
    </source>
</evidence>
<proteinExistence type="predicted"/>
<evidence type="ECO:0000313" key="2">
    <source>
        <dbReference type="EMBL" id="ABY33751.1"/>
    </source>
</evidence>
<feature type="transmembrane region" description="Helical" evidence="1">
    <location>
        <begin position="96"/>
        <end position="119"/>
    </location>
</feature>
<feature type="transmembrane region" description="Helical" evidence="1">
    <location>
        <begin position="68"/>
        <end position="89"/>
    </location>
</feature>
<dbReference type="Proteomes" id="UP000002008">
    <property type="component" value="Chromosome"/>
</dbReference>
<keyword evidence="1" id="KW-0472">Membrane</keyword>
<dbReference type="RefSeq" id="WP_012256407.1">
    <property type="nucleotide sequence ID" value="NC_010175.1"/>
</dbReference>